<sequence length="222" mass="24390">MPSGTIKSYSAQKRYGFIDSEKGESIFFHASNVRPADREKLAAGKIVSFGERPTPKGMAAENVVIEAVAAKHYQALDQTDMIVSKTSACGKGNEVIHRLGRVTVESRDPHAAMDKLKAKARSAGCNALVNLQRDRRTGEAWTNNYKYTIHVLSAEPALVKRVQYTADREQASTSRANVEKEVRQLPARQIADEKVSDASGYSLALSLVGLFIFVMIIFAMGR</sequence>
<keyword evidence="1" id="KW-1133">Transmembrane helix</keyword>
<gene>
    <name evidence="3" type="ORF">DU506_00645</name>
</gene>
<dbReference type="EMBL" id="QPIJ01000001">
    <property type="protein sequence ID" value="RCV93694.1"/>
    <property type="molecule type" value="Genomic_DNA"/>
</dbReference>
<organism evidence="3 4">
    <name type="scientific">Vreelandella rituensis</name>
    <dbReference type="NCBI Taxonomy" id="2282306"/>
    <lineage>
        <taxon>Bacteria</taxon>
        <taxon>Pseudomonadati</taxon>
        <taxon>Pseudomonadota</taxon>
        <taxon>Gammaproteobacteria</taxon>
        <taxon>Oceanospirillales</taxon>
        <taxon>Halomonadaceae</taxon>
        <taxon>Vreelandella</taxon>
    </lineage>
</organism>
<keyword evidence="4" id="KW-1185">Reference proteome</keyword>
<dbReference type="InterPro" id="IPR012340">
    <property type="entry name" value="NA-bd_OB-fold"/>
</dbReference>
<keyword evidence="1" id="KW-0472">Membrane</keyword>
<keyword evidence="1" id="KW-0812">Transmembrane</keyword>
<feature type="domain" description="CSD" evidence="2">
    <location>
        <begin position="1"/>
        <end position="65"/>
    </location>
</feature>
<feature type="transmembrane region" description="Helical" evidence="1">
    <location>
        <begin position="198"/>
        <end position="220"/>
    </location>
</feature>
<dbReference type="Pfam" id="PF00313">
    <property type="entry name" value="CSD"/>
    <property type="match status" value="1"/>
</dbReference>
<dbReference type="Gene3D" id="2.40.50.140">
    <property type="entry name" value="Nucleic acid-binding proteins"/>
    <property type="match status" value="1"/>
</dbReference>
<dbReference type="SUPFAM" id="SSF50249">
    <property type="entry name" value="Nucleic acid-binding proteins"/>
    <property type="match status" value="1"/>
</dbReference>
<dbReference type="InterPro" id="IPR011129">
    <property type="entry name" value="CSD"/>
</dbReference>
<dbReference type="GO" id="GO:0003676">
    <property type="term" value="F:nucleic acid binding"/>
    <property type="evidence" value="ECO:0007669"/>
    <property type="project" value="InterPro"/>
</dbReference>
<comment type="caution">
    <text evidence="3">The sequence shown here is derived from an EMBL/GenBank/DDBJ whole genome shotgun (WGS) entry which is preliminary data.</text>
</comment>
<evidence type="ECO:0000259" key="2">
    <source>
        <dbReference type="PROSITE" id="PS51857"/>
    </source>
</evidence>
<reference evidence="3 4" key="1">
    <citation type="submission" date="2018-07" db="EMBL/GenBank/DDBJ databases">
        <title>Halomonas rutogse sp. nov., isolated from Lake TangqianCo on Tibetan Plateau.</title>
        <authorList>
            <person name="Lu H."/>
            <person name="Xing P."/>
            <person name="Wu Q."/>
        </authorList>
    </citation>
    <scope>NUCLEOTIDE SEQUENCE [LARGE SCALE GENOMIC DNA]</scope>
    <source>
        <strain evidence="3 4">TQ8S</strain>
    </source>
</reference>
<dbReference type="InterPro" id="IPR002059">
    <property type="entry name" value="CSP_DNA-bd"/>
</dbReference>
<accession>A0A368U9S5</accession>
<dbReference type="GO" id="GO:0005829">
    <property type="term" value="C:cytosol"/>
    <property type="evidence" value="ECO:0007669"/>
    <property type="project" value="UniProtKB-ARBA"/>
</dbReference>
<dbReference type="Proteomes" id="UP000253204">
    <property type="component" value="Unassembled WGS sequence"/>
</dbReference>
<protein>
    <submittedName>
        <fullName evidence="3">Cold shock domain-containing protein</fullName>
    </submittedName>
</protein>
<name>A0A368U9S5_9GAMM</name>
<evidence type="ECO:0000256" key="1">
    <source>
        <dbReference type="SAM" id="Phobius"/>
    </source>
</evidence>
<dbReference type="OrthoDB" id="7061041at2"/>
<dbReference type="RefSeq" id="WP_114485022.1">
    <property type="nucleotide sequence ID" value="NZ_CBCSHM010000007.1"/>
</dbReference>
<evidence type="ECO:0000313" key="3">
    <source>
        <dbReference type="EMBL" id="RCV93694.1"/>
    </source>
</evidence>
<dbReference type="AlphaFoldDB" id="A0A368U9S5"/>
<dbReference type="SMART" id="SM00357">
    <property type="entry name" value="CSP"/>
    <property type="match status" value="1"/>
</dbReference>
<proteinExistence type="predicted"/>
<evidence type="ECO:0000313" key="4">
    <source>
        <dbReference type="Proteomes" id="UP000253204"/>
    </source>
</evidence>
<dbReference type="PROSITE" id="PS51857">
    <property type="entry name" value="CSD_2"/>
    <property type="match status" value="1"/>
</dbReference>